<keyword evidence="1" id="KW-0472">Membrane</keyword>
<dbReference type="AlphaFoldDB" id="A0A6J5X505"/>
<evidence type="ECO:0000313" key="5">
    <source>
        <dbReference type="Proteomes" id="UP000507245"/>
    </source>
</evidence>
<sequence>MPAKSQKEYLDLRDLLEATKAQYIRPHNRDRKSIVIVKSIMIVIVIGKSISLKSPKFMEMSMLEKVKF</sequence>
<organism evidence="3 5">
    <name type="scientific">Prunus armeniaca</name>
    <name type="common">Apricot</name>
    <name type="synonym">Armeniaca vulgaris</name>
    <dbReference type="NCBI Taxonomy" id="36596"/>
    <lineage>
        <taxon>Eukaryota</taxon>
        <taxon>Viridiplantae</taxon>
        <taxon>Streptophyta</taxon>
        <taxon>Embryophyta</taxon>
        <taxon>Tracheophyta</taxon>
        <taxon>Spermatophyta</taxon>
        <taxon>Magnoliopsida</taxon>
        <taxon>eudicotyledons</taxon>
        <taxon>Gunneridae</taxon>
        <taxon>Pentapetalae</taxon>
        <taxon>rosids</taxon>
        <taxon>fabids</taxon>
        <taxon>Rosales</taxon>
        <taxon>Rosaceae</taxon>
        <taxon>Amygdaloideae</taxon>
        <taxon>Amygdaleae</taxon>
        <taxon>Prunus</taxon>
    </lineage>
</organism>
<dbReference type="Proteomes" id="UP000507222">
    <property type="component" value="Unassembled WGS sequence"/>
</dbReference>
<dbReference type="Proteomes" id="UP000507245">
    <property type="component" value="Unassembled WGS sequence"/>
</dbReference>
<evidence type="ECO:0000313" key="3">
    <source>
        <dbReference type="EMBL" id="CAB4308909.1"/>
    </source>
</evidence>
<reference evidence="5" key="1">
    <citation type="journal article" date="2020" name="Genome Biol.">
        <title>Gamete binning: chromosome-level and haplotype-resolved genome assembly enabled by high-throughput single-cell sequencing of gamete genomes.</title>
        <authorList>
            <person name="Campoy J.A."/>
            <person name="Sun H."/>
            <person name="Goel M."/>
            <person name="Jiao W.-B."/>
            <person name="Folz-Donahue K."/>
            <person name="Wang N."/>
            <person name="Rubio M."/>
            <person name="Liu C."/>
            <person name="Kukat C."/>
            <person name="Ruiz D."/>
            <person name="Huettel B."/>
            <person name="Schneeberger K."/>
        </authorList>
    </citation>
    <scope>NUCLEOTIDE SEQUENCE [LARGE SCALE GENOMIC DNA]</scope>
    <source>
        <strain evidence="5">cv. Rojo Pasion</strain>
    </source>
</reference>
<accession>A0A6J5X505</accession>
<dbReference type="EMBL" id="CAEKDK010000004">
    <property type="protein sequence ID" value="CAB4278502.1"/>
    <property type="molecule type" value="Genomic_DNA"/>
</dbReference>
<reference evidence="3 4" key="2">
    <citation type="submission" date="2020-05" db="EMBL/GenBank/DDBJ databases">
        <authorList>
            <person name="Campoy J."/>
            <person name="Schneeberger K."/>
            <person name="Spophaly S."/>
        </authorList>
    </citation>
    <scope>NUCLEOTIDE SEQUENCE [LARGE SCALE GENOMIC DNA]</scope>
    <source>
        <strain evidence="3">PruArmRojPasFocal</strain>
    </source>
</reference>
<gene>
    <name evidence="2" type="ORF">CURHAP_LOCUS29549</name>
    <name evidence="3" type="ORF">ORAREDHAP_LOCUS29185</name>
</gene>
<feature type="transmembrane region" description="Helical" evidence="1">
    <location>
        <begin position="34"/>
        <end position="52"/>
    </location>
</feature>
<keyword evidence="1" id="KW-1133">Transmembrane helix</keyword>
<dbReference type="EMBL" id="CAEKKB010000004">
    <property type="protein sequence ID" value="CAB4308909.1"/>
    <property type="molecule type" value="Genomic_DNA"/>
</dbReference>
<keyword evidence="1" id="KW-0812">Transmembrane</keyword>
<evidence type="ECO:0000256" key="1">
    <source>
        <dbReference type="SAM" id="Phobius"/>
    </source>
</evidence>
<proteinExistence type="predicted"/>
<evidence type="ECO:0000313" key="4">
    <source>
        <dbReference type="Proteomes" id="UP000507222"/>
    </source>
</evidence>
<protein>
    <submittedName>
        <fullName evidence="3">Uncharacterized protein</fullName>
    </submittedName>
</protein>
<keyword evidence="5" id="KW-1185">Reference proteome</keyword>
<evidence type="ECO:0000313" key="2">
    <source>
        <dbReference type="EMBL" id="CAB4278502.1"/>
    </source>
</evidence>
<name>A0A6J5X505_PRUAR</name>